<dbReference type="OrthoDB" id="9801454at2"/>
<dbReference type="InterPro" id="IPR036425">
    <property type="entry name" value="MoaB/Mog-like_dom_sf"/>
</dbReference>
<protein>
    <submittedName>
        <fullName evidence="2">CinA-like protein</fullName>
    </submittedName>
</protein>
<dbReference type="AlphaFoldDB" id="A0A448D5H6"/>
<dbReference type="SMART" id="SM00852">
    <property type="entry name" value="MoCF_biosynth"/>
    <property type="match status" value="1"/>
</dbReference>
<dbReference type="PANTHER" id="PTHR13939:SF0">
    <property type="entry name" value="NMN AMIDOHYDROLASE-LIKE PROTEIN YFAY"/>
    <property type="match status" value="1"/>
</dbReference>
<dbReference type="RefSeq" id="WP_085415344.1">
    <property type="nucleotide sequence ID" value="NZ_CAUJPY010000002.1"/>
</dbReference>
<organism evidence="2 3">
    <name type="scientific">Neisseria canis</name>
    <dbReference type="NCBI Taxonomy" id="493"/>
    <lineage>
        <taxon>Bacteria</taxon>
        <taxon>Pseudomonadati</taxon>
        <taxon>Pseudomonadota</taxon>
        <taxon>Betaproteobacteria</taxon>
        <taxon>Neisseriales</taxon>
        <taxon>Neisseriaceae</taxon>
        <taxon>Neisseria</taxon>
    </lineage>
</organism>
<dbReference type="Gene3D" id="3.40.980.10">
    <property type="entry name" value="MoaB/Mog-like domain"/>
    <property type="match status" value="1"/>
</dbReference>
<dbReference type="EMBL" id="LR134313">
    <property type="protein sequence ID" value="VEE99288.1"/>
    <property type="molecule type" value="Genomic_DNA"/>
</dbReference>
<reference evidence="2 3" key="1">
    <citation type="submission" date="2018-12" db="EMBL/GenBank/DDBJ databases">
        <authorList>
            <consortium name="Pathogen Informatics"/>
        </authorList>
    </citation>
    <scope>NUCLEOTIDE SEQUENCE [LARGE SCALE GENOMIC DNA]</scope>
    <source>
        <strain evidence="2 3">NCTC10296</strain>
    </source>
</reference>
<dbReference type="SUPFAM" id="SSF53218">
    <property type="entry name" value="Molybdenum cofactor biosynthesis proteins"/>
    <property type="match status" value="1"/>
</dbReference>
<proteinExistence type="predicted"/>
<dbReference type="Proteomes" id="UP000279284">
    <property type="component" value="Chromosome"/>
</dbReference>
<name>A0A448D5H6_9NEIS</name>
<dbReference type="KEGG" id="nci:NCTC10296_00263"/>
<dbReference type="PANTHER" id="PTHR13939">
    <property type="entry name" value="NICOTINAMIDE-NUCLEOTIDE AMIDOHYDROLASE PNCC"/>
    <property type="match status" value="1"/>
</dbReference>
<evidence type="ECO:0000259" key="1">
    <source>
        <dbReference type="SMART" id="SM00852"/>
    </source>
</evidence>
<dbReference type="InterPro" id="IPR050101">
    <property type="entry name" value="CinA"/>
</dbReference>
<dbReference type="STRING" id="493.BWD07_00065"/>
<sequence>MQFNLIIIGDEILHGSREDKHFMFFKTLLEQHGFQLGMVQYLPDDREILVRQLKRSFDDAMPTFVTGGIGSTPDDHTRQAAAEALGLAIENHPVAAGYIEQVTLSRGETLDSLEHRRRLTMADFPEGSDLVENAYNTIAGFSIREHYFLPGFPVMVEPMAEWVLNRYYADKFNQTEQASRSIWVFKLPESRIGRLMERIQQDYPGVKTFSLPTEKTEHQEAHIEFGIKASGEACKLLDVAWPEVLAELENLGGRLEEVKR</sequence>
<gene>
    <name evidence="2" type="primary">yfaY</name>
    <name evidence="2" type="ORF">NCTC10296_00263</name>
</gene>
<dbReference type="Pfam" id="PF00994">
    <property type="entry name" value="MoCF_biosynth"/>
    <property type="match status" value="1"/>
</dbReference>
<dbReference type="CDD" id="cd00885">
    <property type="entry name" value="cinA"/>
    <property type="match status" value="1"/>
</dbReference>
<feature type="domain" description="MoaB/Mog" evidence="1">
    <location>
        <begin position="4"/>
        <end position="171"/>
    </location>
</feature>
<evidence type="ECO:0000313" key="2">
    <source>
        <dbReference type="EMBL" id="VEE99288.1"/>
    </source>
</evidence>
<accession>A0A448D5H6</accession>
<dbReference type="InterPro" id="IPR001453">
    <property type="entry name" value="MoaB/Mog_dom"/>
</dbReference>
<keyword evidence="3" id="KW-1185">Reference proteome</keyword>
<evidence type="ECO:0000313" key="3">
    <source>
        <dbReference type="Proteomes" id="UP000279284"/>
    </source>
</evidence>